<dbReference type="EMBL" id="JACNJD010000252">
    <property type="protein sequence ID" value="MBC8178029.1"/>
    <property type="molecule type" value="Genomic_DNA"/>
</dbReference>
<reference evidence="5 6" key="1">
    <citation type="submission" date="2020-08" db="EMBL/GenBank/DDBJ databases">
        <title>Bridging the membrane lipid divide: bacteria of the FCB group superphylum have the potential to synthesize archaeal ether lipids.</title>
        <authorList>
            <person name="Villanueva L."/>
            <person name="Von Meijenfeldt F.A.B."/>
            <person name="Westbye A.B."/>
            <person name="Yadav S."/>
            <person name="Hopmans E.C."/>
            <person name="Dutilh B.E."/>
            <person name="Sinninghe Damste J.S."/>
        </authorList>
    </citation>
    <scope>NUCLEOTIDE SEQUENCE [LARGE SCALE GENOMIC DNA]</scope>
    <source>
        <strain evidence="5">NIOZ-UU27</strain>
    </source>
</reference>
<dbReference type="PANTHER" id="PTHR43537:SF5">
    <property type="entry name" value="UXU OPERON TRANSCRIPTIONAL REGULATOR"/>
    <property type="match status" value="1"/>
</dbReference>
<dbReference type="SMART" id="SM00345">
    <property type="entry name" value="HTH_GNTR"/>
    <property type="match status" value="1"/>
</dbReference>
<accession>A0A8J6T862</accession>
<dbReference type="InterPro" id="IPR036388">
    <property type="entry name" value="WH-like_DNA-bd_sf"/>
</dbReference>
<evidence type="ECO:0000256" key="2">
    <source>
        <dbReference type="ARBA" id="ARBA00023125"/>
    </source>
</evidence>
<proteinExistence type="predicted"/>
<gene>
    <name evidence="5" type="ORF">H8E19_11550</name>
</gene>
<dbReference type="GO" id="GO:0003700">
    <property type="term" value="F:DNA-binding transcription factor activity"/>
    <property type="evidence" value="ECO:0007669"/>
    <property type="project" value="InterPro"/>
</dbReference>
<dbReference type="AlphaFoldDB" id="A0A8J6T862"/>
<dbReference type="PROSITE" id="PS50949">
    <property type="entry name" value="HTH_GNTR"/>
    <property type="match status" value="1"/>
</dbReference>
<keyword evidence="2" id="KW-0238">DNA-binding</keyword>
<dbReference type="Pfam" id="PF00392">
    <property type="entry name" value="GntR"/>
    <property type="match status" value="1"/>
</dbReference>
<sequence length="238" mass="27135">MDELYTPIKPKRISEEIVEQIKDLIFKANLKPGEALPPERALARSLNVSRVSLREALNALQGMGLLEIQQGNRTCVRPITTRSMHDPLVSFTKSSPSNILKVFEIRKYLEIGSTALAAERATSEEIEVIENILKEMEEDLRKNRLGAKADLEFHAALVQATHNQAYAHIMNTLHDLLQEELRIAWGGVFRKRDKRKKLFQQHKNIFEAVKQHNPKKGADEALAHLEFVEEAWKNALVT</sequence>
<dbReference type="InterPro" id="IPR011711">
    <property type="entry name" value="GntR_C"/>
</dbReference>
<evidence type="ECO:0000259" key="4">
    <source>
        <dbReference type="PROSITE" id="PS50949"/>
    </source>
</evidence>
<dbReference type="SMART" id="SM00895">
    <property type="entry name" value="FCD"/>
    <property type="match status" value="1"/>
</dbReference>
<dbReference type="SUPFAM" id="SSF46785">
    <property type="entry name" value="Winged helix' DNA-binding domain"/>
    <property type="match status" value="1"/>
</dbReference>
<dbReference type="InterPro" id="IPR036390">
    <property type="entry name" value="WH_DNA-bd_sf"/>
</dbReference>
<dbReference type="SUPFAM" id="SSF48008">
    <property type="entry name" value="GntR ligand-binding domain-like"/>
    <property type="match status" value="1"/>
</dbReference>
<keyword evidence="1" id="KW-0805">Transcription regulation</keyword>
<organism evidence="5 6">
    <name type="scientific">Candidatus Desulfacyla euxinica</name>
    <dbReference type="NCBI Taxonomy" id="2841693"/>
    <lineage>
        <taxon>Bacteria</taxon>
        <taxon>Deltaproteobacteria</taxon>
        <taxon>Candidatus Desulfacyla</taxon>
    </lineage>
</organism>
<evidence type="ECO:0000313" key="6">
    <source>
        <dbReference type="Proteomes" id="UP000650524"/>
    </source>
</evidence>
<dbReference type="Pfam" id="PF07729">
    <property type="entry name" value="FCD"/>
    <property type="match status" value="1"/>
</dbReference>
<comment type="caution">
    <text evidence="5">The sequence shown here is derived from an EMBL/GenBank/DDBJ whole genome shotgun (WGS) entry which is preliminary data.</text>
</comment>
<name>A0A8J6T862_9DELT</name>
<dbReference type="Gene3D" id="1.10.10.10">
    <property type="entry name" value="Winged helix-like DNA-binding domain superfamily/Winged helix DNA-binding domain"/>
    <property type="match status" value="1"/>
</dbReference>
<dbReference type="GO" id="GO:0003677">
    <property type="term" value="F:DNA binding"/>
    <property type="evidence" value="ECO:0007669"/>
    <property type="project" value="UniProtKB-KW"/>
</dbReference>
<evidence type="ECO:0000313" key="5">
    <source>
        <dbReference type="EMBL" id="MBC8178029.1"/>
    </source>
</evidence>
<dbReference type="Proteomes" id="UP000650524">
    <property type="component" value="Unassembled WGS sequence"/>
</dbReference>
<dbReference type="PANTHER" id="PTHR43537">
    <property type="entry name" value="TRANSCRIPTIONAL REGULATOR, GNTR FAMILY"/>
    <property type="match status" value="1"/>
</dbReference>
<dbReference type="Gene3D" id="1.20.120.530">
    <property type="entry name" value="GntR ligand-binding domain-like"/>
    <property type="match status" value="1"/>
</dbReference>
<protein>
    <submittedName>
        <fullName evidence="5">FadR family transcriptional regulator</fullName>
    </submittedName>
</protein>
<feature type="domain" description="HTH gntR-type" evidence="4">
    <location>
        <begin position="11"/>
        <end position="79"/>
    </location>
</feature>
<dbReference type="CDD" id="cd07377">
    <property type="entry name" value="WHTH_GntR"/>
    <property type="match status" value="1"/>
</dbReference>
<evidence type="ECO:0000256" key="3">
    <source>
        <dbReference type="ARBA" id="ARBA00023163"/>
    </source>
</evidence>
<dbReference type="InterPro" id="IPR008920">
    <property type="entry name" value="TF_FadR/GntR_C"/>
</dbReference>
<keyword evidence="3" id="KW-0804">Transcription</keyword>
<dbReference type="PRINTS" id="PR00035">
    <property type="entry name" value="HTHGNTR"/>
</dbReference>
<dbReference type="InterPro" id="IPR000524">
    <property type="entry name" value="Tscrpt_reg_HTH_GntR"/>
</dbReference>
<evidence type="ECO:0000256" key="1">
    <source>
        <dbReference type="ARBA" id="ARBA00023015"/>
    </source>
</evidence>